<dbReference type="Proteomes" id="UP000054097">
    <property type="component" value="Unassembled WGS sequence"/>
</dbReference>
<organism evidence="4 5">
    <name type="scientific">Serendipita vermifera MAFF 305830</name>
    <dbReference type="NCBI Taxonomy" id="933852"/>
    <lineage>
        <taxon>Eukaryota</taxon>
        <taxon>Fungi</taxon>
        <taxon>Dikarya</taxon>
        <taxon>Basidiomycota</taxon>
        <taxon>Agaricomycotina</taxon>
        <taxon>Agaricomycetes</taxon>
        <taxon>Sebacinales</taxon>
        <taxon>Serendipitaceae</taxon>
        <taxon>Serendipita</taxon>
    </lineage>
</organism>
<dbReference type="STRING" id="933852.A0A0C3B9P1"/>
<accession>A0A0C3B9P1</accession>
<dbReference type="HOGENOM" id="CLU_024327_4_4_1"/>
<sequence length="378" mass="44987">MMTPTRYVFIVITLIICLHYILTFTHEDYGRATSLNNIKDKWSLGGSRPSNYVPPKGEFLDEDVRPAPARKANATFVILARNGDLTGVIESIQRLEDRFNRHFHYPYVFLNEEPFTQEFKQRTRNMISGTAEYGLIPKHEWEQPPTVDENKAREAREEMIRENVIYGGLYRNMCRFNSGYFYRQELMMKYKYYWRVEPGVKYFCNLDYDPFLLMQDENKVYGFTLSLYEYQRTIPTLWDATKEFIRQNPQYLPRDNAMSFISDDGGKTYNLCHFWSNFEIGDLDFWRGEAYSKYFEHLDAQGGFYYERWGDAPVHSIGAALFARKDQIHYFDDIGYRHEPFQKCPQGDLHTRGKCSCDPNDDFSHVPYSCTYRYERMF</sequence>
<proteinExistence type="inferred from homology"/>
<dbReference type="GO" id="GO:0016020">
    <property type="term" value="C:membrane"/>
    <property type="evidence" value="ECO:0007669"/>
    <property type="project" value="InterPro"/>
</dbReference>
<dbReference type="EMBL" id="KN824291">
    <property type="protein sequence ID" value="KIM28834.1"/>
    <property type="molecule type" value="Genomic_DNA"/>
</dbReference>
<protein>
    <submittedName>
        <fullName evidence="4">Glycosyltransferase family 15 protein</fullName>
    </submittedName>
</protein>
<dbReference type="GO" id="GO:0000032">
    <property type="term" value="P:cell wall mannoprotein biosynthetic process"/>
    <property type="evidence" value="ECO:0007669"/>
    <property type="project" value="TreeGrafter"/>
</dbReference>
<evidence type="ECO:0000256" key="2">
    <source>
        <dbReference type="ARBA" id="ARBA00022679"/>
    </source>
</evidence>
<dbReference type="GO" id="GO:0006487">
    <property type="term" value="P:protein N-linked glycosylation"/>
    <property type="evidence" value="ECO:0007669"/>
    <property type="project" value="TreeGrafter"/>
</dbReference>
<dbReference type="PIRSF" id="PIRSF018153">
    <property type="entry name" value="Glyco_trans_15"/>
    <property type="match status" value="1"/>
</dbReference>
<reference evidence="5" key="2">
    <citation type="submission" date="2015-01" db="EMBL/GenBank/DDBJ databases">
        <title>Evolutionary Origins and Diversification of the Mycorrhizal Mutualists.</title>
        <authorList>
            <consortium name="DOE Joint Genome Institute"/>
            <consortium name="Mycorrhizal Genomics Consortium"/>
            <person name="Kohler A."/>
            <person name="Kuo A."/>
            <person name="Nagy L.G."/>
            <person name="Floudas D."/>
            <person name="Copeland A."/>
            <person name="Barry K.W."/>
            <person name="Cichocki N."/>
            <person name="Veneault-Fourrey C."/>
            <person name="LaButti K."/>
            <person name="Lindquist E.A."/>
            <person name="Lipzen A."/>
            <person name="Lundell T."/>
            <person name="Morin E."/>
            <person name="Murat C."/>
            <person name="Riley R."/>
            <person name="Ohm R."/>
            <person name="Sun H."/>
            <person name="Tunlid A."/>
            <person name="Henrissat B."/>
            <person name="Grigoriev I.V."/>
            <person name="Hibbett D.S."/>
            <person name="Martin F."/>
        </authorList>
    </citation>
    <scope>NUCLEOTIDE SEQUENCE [LARGE SCALE GENOMIC DNA]</scope>
    <source>
        <strain evidence="5">MAFF 305830</strain>
    </source>
</reference>
<dbReference type="Gene3D" id="3.90.550.10">
    <property type="entry name" value="Spore Coat Polysaccharide Biosynthesis Protein SpsA, Chain A"/>
    <property type="match status" value="1"/>
</dbReference>
<dbReference type="PANTHER" id="PTHR31121">
    <property type="entry name" value="ALPHA-1,2 MANNOSYLTRANSFERASE KTR1"/>
    <property type="match status" value="1"/>
</dbReference>
<feature type="active site" description="Nucleophile" evidence="3">
    <location>
        <position position="279"/>
    </location>
</feature>
<reference evidence="4 5" key="1">
    <citation type="submission" date="2014-04" db="EMBL/GenBank/DDBJ databases">
        <authorList>
            <consortium name="DOE Joint Genome Institute"/>
            <person name="Kuo A."/>
            <person name="Zuccaro A."/>
            <person name="Kohler A."/>
            <person name="Nagy L.G."/>
            <person name="Floudas D."/>
            <person name="Copeland A."/>
            <person name="Barry K.W."/>
            <person name="Cichocki N."/>
            <person name="Veneault-Fourrey C."/>
            <person name="LaButti K."/>
            <person name="Lindquist E.A."/>
            <person name="Lipzen A."/>
            <person name="Lundell T."/>
            <person name="Morin E."/>
            <person name="Murat C."/>
            <person name="Sun H."/>
            <person name="Tunlid A."/>
            <person name="Henrissat B."/>
            <person name="Grigoriev I.V."/>
            <person name="Hibbett D.S."/>
            <person name="Martin F."/>
            <person name="Nordberg H.P."/>
            <person name="Cantor M.N."/>
            <person name="Hua S.X."/>
        </authorList>
    </citation>
    <scope>NUCLEOTIDE SEQUENCE [LARGE SCALE GENOMIC DNA]</scope>
    <source>
        <strain evidence="4 5">MAFF 305830</strain>
    </source>
</reference>
<dbReference type="OrthoDB" id="439943at2759"/>
<evidence type="ECO:0000313" key="5">
    <source>
        <dbReference type="Proteomes" id="UP000054097"/>
    </source>
</evidence>
<dbReference type="PANTHER" id="PTHR31121:SF6">
    <property type="entry name" value="ALPHA-1,2 MANNOSYLTRANSFERASE KTR1"/>
    <property type="match status" value="1"/>
</dbReference>
<dbReference type="GO" id="GO:0005794">
    <property type="term" value="C:Golgi apparatus"/>
    <property type="evidence" value="ECO:0007669"/>
    <property type="project" value="TreeGrafter"/>
</dbReference>
<dbReference type="InterPro" id="IPR002685">
    <property type="entry name" value="Glyco_trans_15"/>
</dbReference>
<name>A0A0C3B9P1_SERVB</name>
<dbReference type="AlphaFoldDB" id="A0A0C3B9P1"/>
<dbReference type="GO" id="GO:0000026">
    <property type="term" value="F:alpha-1,2-mannosyltransferase activity"/>
    <property type="evidence" value="ECO:0007669"/>
    <property type="project" value="TreeGrafter"/>
</dbReference>
<dbReference type="FunFam" id="3.90.550.10:FF:000051">
    <property type="entry name" value="Alpha-1,2-mannosyltransferase (Ktr4)"/>
    <property type="match status" value="1"/>
</dbReference>
<dbReference type="InterPro" id="IPR029044">
    <property type="entry name" value="Nucleotide-diphossugar_trans"/>
</dbReference>
<keyword evidence="5" id="KW-1185">Reference proteome</keyword>
<dbReference type="SUPFAM" id="SSF53448">
    <property type="entry name" value="Nucleotide-diphospho-sugar transferases"/>
    <property type="match status" value="1"/>
</dbReference>
<comment type="similarity">
    <text evidence="1">Belongs to the glycosyltransferase 15 family.</text>
</comment>
<dbReference type="Pfam" id="PF01793">
    <property type="entry name" value="Glyco_transf_15"/>
    <property type="match status" value="1"/>
</dbReference>
<evidence type="ECO:0000256" key="3">
    <source>
        <dbReference type="PIRSR" id="PIRSR018153-1"/>
    </source>
</evidence>
<gene>
    <name evidence="4" type="ORF">M408DRAFT_329272</name>
</gene>
<keyword evidence="2 4" id="KW-0808">Transferase</keyword>
<evidence type="ECO:0000256" key="1">
    <source>
        <dbReference type="ARBA" id="ARBA00007677"/>
    </source>
</evidence>
<evidence type="ECO:0000313" key="4">
    <source>
        <dbReference type="EMBL" id="KIM28834.1"/>
    </source>
</evidence>